<feature type="transmembrane region" description="Helical" evidence="11">
    <location>
        <begin position="340"/>
        <end position="362"/>
    </location>
</feature>
<reference evidence="13" key="1">
    <citation type="journal article" date="2014" name="Int. J. Syst. Evol. Microbiol.">
        <title>Complete genome sequence of Corynebacterium casei LMG S-19264T (=DSM 44701T), isolated from a smear-ripened cheese.</title>
        <authorList>
            <consortium name="US DOE Joint Genome Institute (JGI-PGF)"/>
            <person name="Walter F."/>
            <person name="Albersmeier A."/>
            <person name="Kalinowski J."/>
            <person name="Ruckert C."/>
        </authorList>
    </citation>
    <scope>NUCLEOTIDE SEQUENCE</scope>
    <source>
        <strain evidence="13">CCM 7905</strain>
    </source>
</reference>
<gene>
    <name evidence="13" type="ORF">GCM10007304_15270</name>
</gene>
<protein>
    <recommendedName>
        <fullName evidence="10">Putative proline/betaine transporter</fullName>
    </recommendedName>
</protein>
<dbReference type="SUPFAM" id="SSF103473">
    <property type="entry name" value="MFS general substrate transporter"/>
    <property type="match status" value="1"/>
</dbReference>
<comment type="subcellular location">
    <subcellularLocation>
        <location evidence="1">Cell membrane</location>
        <topology evidence="1">Multi-pass membrane protein</topology>
    </subcellularLocation>
</comment>
<feature type="transmembrane region" description="Helical" evidence="11">
    <location>
        <begin position="250"/>
        <end position="274"/>
    </location>
</feature>
<feature type="transmembrane region" description="Helical" evidence="11">
    <location>
        <begin position="162"/>
        <end position="184"/>
    </location>
</feature>
<dbReference type="Proteomes" id="UP000654257">
    <property type="component" value="Unassembled WGS sequence"/>
</dbReference>
<evidence type="ECO:0000313" key="13">
    <source>
        <dbReference type="EMBL" id="GGG02232.1"/>
    </source>
</evidence>
<feature type="transmembrane region" description="Helical" evidence="11">
    <location>
        <begin position="61"/>
        <end position="85"/>
    </location>
</feature>
<dbReference type="InterPro" id="IPR005828">
    <property type="entry name" value="MFS_sugar_transport-like"/>
</dbReference>
<keyword evidence="8 11" id="KW-0472">Membrane</keyword>
<dbReference type="InterPro" id="IPR020846">
    <property type="entry name" value="MFS_dom"/>
</dbReference>
<dbReference type="EMBL" id="BMCU01000002">
    <property type="protein sequence ID" value="GGG02232.1"/>
    <property type="molecule type" value="Genomic_DNA"/>
</dbReference>
<feature type="transmembrane region" description="Helical" evidence="11">
    <location>
        <begin position="407"/>
        <end position="429"/>
    </location>
</feature>
<keyword evidence="6" id="KW-0769">Symport</keyword>
<name>A0A917CXB8_9NOCA</name>
<feature type="transmembrane region" description="Helical" evidence="11">
    <location>
        <begin position="286"/>
        <end position="308"/>
    </location>
</feature>
<evidence type="ECO:0000256" key="1">
    <source>
        <dbReference type="ARBA" id="ARBA00004651"/>
    </source>
</evidence>
<dbReference type="FunFam" id="1.20.1250.20:FF:000001">
    <property type="entry name" value="Dicarboxylate MFS transporter"/>
    <property type="match status" value="1"/>
</dbReference>
<evidence type="ECO:0000256" key="4">
    <source>
        <dbReference type="ARBA" id="ARBA00022475"/>
    </source>
</evidence>
<dbReference type="CDD" id="cd17369">
    <property type="entry name" value="MFS_ShiA_like"/>
    <property type="match status" value="1"/>
</dbReference>
<organism evidence="13 14">
    <name type="scientific">Rhodococcoides trifolii</name>
    <dbReference type="NCBI Taxonomy" id="908250"/>
    <lineage>
        <taxon>Bacteria</taxon>
        <taxon>Bacillati</taxon>
        <taxon>Actinomycetota</taxon>
        <taxon>Actinomycetes</taxon>
        <taxon>Mycobacteriales</taxon>
        <taxon>Nocardiaceae</taxon>
        <taxon>Rhodococcoides</taxon>
    </lineage>
</organism>
<keyword evidence="7 11" id="KW-1133">Transmembrane helix</keyword>
<dbReference type="InterPro" id="IPR011701">
    <property type="entry name" value="MFS"/>
</dbReference>
<dbReference type="InterPro" id="IPR036259">
    <property type="entry name" value="MFS_trans_sf"/>
</dbReference>
<feature type="transmembrane region" description="Helical" evidence="11">
    <location>
        <begin position="374"/>
        <end position="401"/>
    </location>
</feature>
<dbReference type="Pfam" id="PF07690">
    <property type="entry name" value="MFS_1"/>
    <property type="match status" value="1"/>
</dbReference>
<evidence type="ECO:0000259" key="12">
    <source>
        <dbReference type="PROSITE" id="PS50850"/>
    </source>
</evidence>
<dbReference type="PANTHER" id="PTHR43045">
    <property type="entry name" value="SHIKIMATE TRANSPORTER"/>
    <property type="match status" value="1"/>
</dbReference>
<comment type="function">
    <text evidence="9">May be a proton symporter involved in the uptake of osmolytes such as proline and glycine betaine.</text>
</comment>
<evidence type="ECO:0000256" key="5">
    <source>
        <dbReference type="ARBA" id="ARBA00022692"/>
    </source>
</evidence>
<keyword evidence="5 11" id="KW-0812">Transmembrane</keyword>
<evidence type="ECO:0000256" key="8">
    <source>
        <dbReference type="ARBA" id="ARBA00023136"/>
    </source>
</evidence>
<dbReference type="Pfam" id="PF00083">
    <property type="entry name" value="Sugar_tr"/>
    <property type="match status" value="1"/>
</dbReference>
<dbReference type="PROSITE" id="PS50850">
    <property type="entry name" value="MFS"/>
    <property type="match status" value="1"/>
</dbReference>
<dbReference type="InterPro" id="IPR005829">
    <property type="entry name" value="Sugar_transporter_CS"/>
</dbReference>
<keyword evidence="3" id="KW-0813">Transport</keyword>
<dbReference type="GO" id="GO:0015293">
    <property type="term" value="F:symporter activity"/>
    <property type="evidence" value="ECO:0007669"/>
    <property type="project" value="UniProtKB-KW"/>
</dbReference>
<keyword evidence="14" id="KW-1185">Reference proteome</keyword>
<reference evidence="13" key="2">
    <citation type="submission" date="2020-09" db="EMBL/GenBank/DDBJ databases">
        <authorList>
            <person name="Sun Q."/>
            <person name="Sedlacek I."/>
        </authorList>
    </citation>
    <scope>NUCLEOTIDE SEQUENCE</scope>
    <source>
        <strain evidence="13">CCM 7905</strain>
    </source>
</reference>
<evidence type="ECO:0000256" key="6">
    <source>
        <dbReference type="ARBA" id="ARBA00022847"/>
    </source>
</evidence>
<feature type="domain" description="Major facilitator superfamily (MFS) profile" evidence="12">
    <location>
        <begin position="24"/>
        <end position="434"/>
    </location>
</feature>
<feature type="transmembrane region" description="Helical" evidence="11">
    <location>
        <begin position="196"/>
        <end position="215"/>
    </location>
</feature>
<dbReference type="GO" id="GO:0005886">
    <property type="term" value="C:plasma membrane"/>
    <property type="evidence" value="ECO:0007669"/>
    <property type="project" value="UniProtKB-SubCell"/>
</dbReference>
<evidence type="ECO:0000256" key="2">
    <source>
        <dbReference type="ARBA" id="ARBA00008240"/>
    </source>
</evidence>
<feature type="transmembrane region" description="Helical" evidence="11">
    <location>
        <begin position="97"/>
        <end position="113"/>
    </location>
</feature>
<evidence type="ECO:0000313" key="14">
    <source>
        <dbReference type="Proteomes" id="UP000654257"/>
    </source>
</evidence>
<dbReference type="AlphaFoldDB" id="A0A917CXB8"/>
<sequence length="444" mass="47480">MTRSTVDTGADTSPPADTSKVKRAAVASFLGSMLEYYDFYIYASAAALVFGKVFFPSTNAAAGTLLSLATFGVAYVARPFGAVILGHFGDRVGRKKVMLVTLVMMGTSTFLIGCLPSHAAIGVGAPILLVLLRVLQGISAAGEQSGANSLTLEHAPEGRRAFFTSWTLTGTQAGFILATLVFLTVANLPEDQLLSWGWRVPFWFSFVVVVLAYVIRRKLDEPEVFQEEQDADNTAKFPVVELFRSHTQDVFRVIACALIAVCGTVFSVFGLAFATSSEVGVSRTTMLLVAVTANVVALVMQPTLAIVADRVGRKPVFITGVLGCAVMIFVYFNAIMTGNIPLIFVGAVVLTGICYSAPNAIWPSFYAEMFNTKVRFSGIAIGTQLGFALAGFAPTIAWTLIGDSRTNWLPVAILVAACCVISAISAFTARETYRVPLKQLGRPV</sequence>
<comment type="similarity">
    <text evidence="2">Belongs to the major facilitator superfamily. Metabolite:H+ Symporter (MHS) family (TC 2.A.1.6) family.</text>
</comment>
<dbReference type="PROSITE" id="PS00216">
    <property type="entry name" value="SUGAR_TRANSPORT_1"/>
    <property type="match status" value="1"/>
</dbReference>
<dbReference type="Gene3D" id="1.20.1250.20">
    <property type="entry name" value="MFS general substrate transporter like domains"/>
    <property type="match status" value="2"/>
</dbReference>
<proteinExistence type="inferred from homology"/>
<keyword evidence="4" id="KW-1003">Cell membrane</keyword>
<dbReference type="RefSeq" id="WP_188544234.1">
    <property type="nucleotide sequence ID" value="NZ_BMCU01000002.1"/>
</dbReference>
<dbReference type="PANTHER" id="PTHR43045:SF1">
    <property type="entry name" value="SHIKIMATE TRANSPORTER"/>
    <property type="match status" value="1"/>
</dbReference>
<comment type="caution">
    <text evidence="13">The sequence shown here is derived from an EMBL/GenBank/DDBJ whole genome shotgun (WGS) entry which is preliminary data.</text>
</comment>
<evidence type="ECO:0000256" key="7">
    <source>
        <dbReference type="ARBA" id="ARBA00022989"/>
    </source>
</evidence>
<evidence type="ECO:0000256" key="11">
    <source>
        <dbReference type="SAM" id="Phobius"/>
    </source>
</evidence>
<evidence type="ECO:0000256" key="9">
    <source>
        <dbReference type="ARBA" id="ARBA00037295"/>
    </source>
</evidence>
<feature type="transmembrane region" description="Helical" evidence="11">
    <location>
        <begin position="315"/>
        <end position="334"/>
    </location>
</feature>
<evidence type="ECO:0000256" key="3">
    <source>
        <dbReference type="ARBA" id="ARBA00022448"/>
    </source>
</evidence>
<accession>A0A917CXB8</accession>
<evidence type="ECO:0000256" key="10">
    <source>
        <dbReference type="ARBA" id="ARBA00039918"/>
    </source>
</evidence>